<gene>
    <name evidence="2" type="ORF">BGW38_001540</name>
</gene>
<comment type="caution">
    <text evidence="2">The sequence shown here is derived from an EMBL/GenBank/DDBJ whole genome shotgun (WGS) entry which is preliminary data.</text>
</comment>
<dbReference type="Proteomes" id="UP000780801">
    <property type="component" value="Unassembled WGS sequence"/>
</dbReference>
<feature type="chain" id="PRO_5040421932" description="Extracellular membrane protein CFEM domain-containing protein" evidence="1">
    <location>
        <begin position="21"/>
        <end position="132"/>
    </location>
</feature>
<protein>
    <recommendedName>
        <fullName evidence="4">Extracellular membrane protein CFEM domain-containing protein</fullName>
    </recommendedName>
</protein>
<evidence type="ECO:0000313" key="3">
    <source>
        <dbReference type="Proteomes" id="UP000780801"/>
    </source>
</evidence>
<reference evidence="2" key="1">
    <citation type="journal article" date="2020" name="Fungal Divers.">
        <title>Resolving the Mortierellaceae phylogeny through synthesis of multi-gene phylogenetics and phylogenomics.</title>
        <authorList>
            <person name="Vandepol N."/>
            <person name="Liber J."/>
            <person name="Desiro A."/>
            <person name="Na H."/>
            <person name="Kennedy M."/>
            <person name="Barry K."/>
            <person name="Grigoriev I.V."/>
            <person name="Miller A.N."/>
            <person name="O'Donnell K."/>
            <person name="Stajich J.E."/>
            <person name="Bonito G."/>
        </authorList>
    </citation>
    <scope>NUCLEOTIDE SEQUENCE</scope>
    <source>
        <strain evidence="2">KOD1015</strain>
    </source>
</reference>
<dbReference type="AlphaFoldDB" id="A0A9P6FVF9"/>
<evidence type="ECO:0000256" key="1">
    <source>
        <dbReference type="SAM" id="SignalP"/>
    </source>
</evidence>
<evidence type="ECO:0000313" key="2">
    <source>
        <dbReference type="EMBL" id="KAF9581436.1"/>
    </source>
</evidence>
<accession>A0A9P6FVF9</accession>
<keyword evidence="1" id="KW-0732">Signal</keyword>
<organism evidence="2 3">
    <name type="scientific">Lunasporangiospora selenospora</name>
    <dbReference type="NCBI Taxonomy" id="979761"/>
    <lineage>
        <taxon>Eukaryota</taxon>
        <taxon>Fungi</taxon>
        <taxon>Fungi incertae sedis</taxon>
        <taxon>Mucoromycota</taxon>
        <taxon>Mortierellomycotina</taxon>
        <taxon>Mortierellomycetes</taxon>
        <taxon>Mortierellales</taxon>
        <taxon>Mortierellaceae</taxon>
        <taxon>Lunasporangiospora</taxon>
    </lineage>
</organism>
<keyword evidence="3" id="KW-1185">Reference proteome</keyword>
<name>A0A9P6FVF9_9FUNG</name>
<evidence type="ECO:0008006" key="4">
    <source>
        <dbReference type="Google" id="ProtNLM"/>
    </source>
</evidence>
<sequence length="132" mass="13312">MRFGSFTAIAAILMASLVAAQTSDMGADCQNCLIKSISSNPNCKGVNFSPVGGQPSANQAQCACSLIASTGWIDSCKDKCSAQFVDSLKAGFATSLGTDYCKDVSFKSAAPSMAPKAGAALVIAGAAVVALF</sequence>
<proteinExistence type="predicted"/>
<dbReference type="EMBL" id="JAABOA010001493">
    <property type="protein sequence ID" value="KAF9581436.1"/>
    <property type="molecule type" value="Genomic_DNA"/>
</dbReference>
<feature type="signal peptide" evidence="1">
    <location>
        <begin position="1"/>
        <end position="20"/>
    </location>
</feature>